<dbReference type="Proteomes" id="UP000378540">
    <property type="component" value="Unassembled WGS sequence"/>
</dbReference>
<name>A0A3T1TVT9_LISMN</name>
<feature type="domain" description="ASCH" evidence="1">
    <location>
        <begin position="7"/>
        <end position="79"/>
    </location>
</feature>
<dbReference type="Proteomes" id="UP000529135">
    <property type="component" value="Unassembled WGS sequence"/>
</dbReference>
<dbReference type="EMBL" id="AAARLF010000031">
    <property type="protein sequence ID" value="EAE2899379.1"/>
    <property type="molecule type" value="Genomic_DNA"/>
</dbReference>
<evidence type="ECO:0000313" key="6">
    <source>
        <dbReference type="EMBL" id="EAG9856449.1"/>
    </source>
</evidence>
<dbReference type="Proteomes" id="UP000841561">
    <property type="component" value="Unassembled WGS sequence"/>
</dbReference>
<dbReference type="EMBL" id="DAAEQL010000004">
    <property type="protein sequence ID" value="HAA8490666.1"/>
    <property type="molecule type" value="Genomic_DNA"/>
</dbReference>
<dbReference type="EMBL" id="DAAKPP010000013">
    <property type="protein sequence ID" value="HAC3056857.1"/>
    <property type="molecule type" value="Genomic_DNA"/>
</dbReference>
<evidence type="ECO:0000313" key="19">
    <source>
        <dbReference type="Proteomes" id="UP000548826"/>
    </source>
</evidence>
<reference evidence="12" key="2">
    <citation type="submission" date="2018-06" db="EMBL/GenBank/DDBJ databases">
        <authorList>
            <consortium name="NCBI Pathogen Detection Project"/>
        </authorList>
    </citation>
    <scope>NUCLEOTIDE SEQUENCE</scope>
    <source>
        <strain evidence="12">LiDS0115</strain>
        <strain evidence="11">Sam_F526FDD3-C0F7-43DB-B204-E231FEF9C926</strain>
    </source>
</reference>
<protein>
    <submittedName>
        <fullName evidence="10">DUF3850 domain-containing protein</fullName>
    </submittedName>
    <submittedName>
        <fullName evidence="11">RNA-binding protein</fullName>
    </submittedName>
</protein>
<evidence type="ECO:0000313" key="13">
    <source>
        <dbReference type="Proteomes" id="UP000356407"/>
    </source>
</evidence>
<dbReference type="EMBL" id="AABGFX010000003">
    <property type="protein sequence ID" value="EAH3126645.1"/>
    <property type="molecule type" value="Genomic_DNA"/>
</dbReference>
<evidence type="ECO:0000313" key="12">
    <source>
        <dbReference type="EMBL" id="HAC3056857.1"/>
    </source>
</evidence>
<dbReference type="EMBL" id="AAAICE010000012">
    <property type="protein sequence ID" value="EAC3883131.1"/>
    <property type="molecule type" value="Genomic_DNA"/>
</dbReference>
<evidence type="ECO:0000313" key="17">
    <source>
        <dbReference type="Proteomes" id="UP000525068"/>
    </source>
</evidence>
<dbReference type="EMBL" id="AAJEKY010000003">
    <property type="protein sequence ID" value="ECL0130419.1"/>
    <property type="molecule type" value="Genomic_DNA"/>
</dbReference>
<dbReference type="Proteomes" id="UP000840567">
    <property type="component" value="Unassembled WGS sequence"/>
</dbReference>
<dbReference type="Proteomes" id="UP000548826">
    <property type="component" value="Unassembled WGS sequence"/>
</dbReference>
<evidence type="ECO:0000313" key="21">
    <source>
        <dbReference type="Proteomes" id="UP000841561"/>
    </source>
</evidence>
<gene>
    <name evidence="3" type="ORF">AP104_15675</name>
    <name evidence="2" type="ORF">B4X68_14050</name>
    <name evidence="8" type="ORF">D4271_10625</name>
    <name evidence="6" type="ORF">D4C60_05540</name>
    <name evidence="7" type="ORF">D4D89_04965</name>
    <name evidence="9" type="ORF">D5M70_04960</name>
    <name evidence="4" type="ORF">E1V33_13850</name>
    <name evidence="5" type="ORF">E1W43_15725</name>
    <name evidence="10" type="ORF">FJU19_04870</name>
    <name evidence="11" type="ORF">GHO09_09170</name>
    <name evidence="12" type="ORF">GZK27_15330</name>
</gene>
<reference evidence="10 15" key="4">
    <citation type="submission" date="2019-06" db="EMBL/GenBank/DDBJ databases">
        <authorList>
            <person name="Ashton P.M."/>
            <person name="Dallman T."/>
            <person name="Nair S."/>
            <person name="De Pinna E."/>
            <person name="Peters T."/>
            <person name="Grant K."/>
        </authorList>
    </citation>
    <scope>NUCLEOTIDE SEQUENCE [LARGE SCALE GENOMIC DNA]</scope>
    <source>
        <strain evidence="6 19">429821</strain>
        <strain evidence="8 17">562417</strain>
        <strain evidence="9 18">562428</strain>
        <strain evidence="7 16">563356</strain>
        <strain evidence="10 15">760311</strain>
        <strain evidence="4">RL15000161</strain>
        <strain evidence="5">RL15000271</strain>
    </source>
</reference>
<dbReference type="AlphaFoldDB" id="A0A3T1TVT9"/>
<reference evidence="3 14" key="3">
    <citation type="submission" date="2018-06" db="EMBL/GenBank/DDBJ databases">
        <authorList>
            <consortium name="GenomeTrakr: Next Generation Sequencing Network for Food Pathogen Tracability"/>
        </authorList>
    </citation>
    <scope>NUCLEOTIDE SEQUENCE [LARGE SCALE GENOMIC DNA]</scope>
    <source>
        <strain evidence="2 13">CFSAN060999</strain>
        <strain evidence="3 14">FDA00009539</strain>
    </source>
</reference>
<dbReference type="Proteomes" id="UP000383365">
    <property type="component" value="Unassembled WGS sequence"/>
</dbReference>
<dbReference type="SMART" id="SM01022">
    <property type="entry name" value="ASCH"/>
    <property type="match status" value="1"/>
</dbReference>
<evidence type="ECO:0000313" key="15">
    <source>
        <dbReference type="Proteomes" id="UP000478945"/>
    </source>
</evidence>
<evidence type="ECO:0000313" key="4">
    <source>
        <dbReference type="EMBL" id="EAE2661239.1"/>
    </source>
</evidence>
<evidence type="ECO:0000313" key="14">
    <source>
        <dbReference type="Proteomes" id="UP000378540"/>
    </source>
</evidence>
<dbReference type="RefSeq" id="WP_003747322.1">
    <property type="nucleotide sequence ID" value="NC_021823.1"/>
</dbReference>
<evidence type="ECO:0000313" key="16">
    <source>
        <dbReference type="Proteomes" id="UP000517258"/>
    </source>
</evidence>
<dbReference type="Proteomes" id="UP000478945">
    <property type="component" value="Unassembled WGS sequence"/>
</dbReference>
<evidence type="ECO:0000313" key="18">
    <source>
        <dbReference type="Proteomes" id="UP000529135"/>
    </source>
</evidence>
<evidence type="ECO:0000313" key="3">
    <source>
        <dbReference type="EMBL" id="EAC5950802.1"/>
    </source>
</evidence>
<dbReference type="EMBL" id="AAARIE010000025">
    <property type="protein sequence ID" value="EAE2661239.1"/>
    <property type="molecule type" value="Genomic_DNA"/>
</dbReference>
<evidence type="ECO:0000313" key="8">
    <source>
        <dbReference type="EMBL" id="EAH1615864.1"/>
    </source>
</evidence>
<dbReference type="EMBL" id="AABEQV010000003">
    <property type="protein sequence ID" value="EAG9856449.1"/>
    <property type="molecule type" value="Genomic_DNA"/>
</dbReference>
<dbReference type="Pfam" id="PF12961">
    <property type="entry name" value="DUF3850"/>
    <property type="match status" value="1"/>
</dbReference>
<evidence type="ECO:0000313" key="9">
    <source>
        <dbReference type="EMBL" id="EAH3126645.1"/>
    </source>
</evidence>
<evidence type="ECO:0000313" key="20">
    <source>
        <dbReference type="Proteomes" id="UP000840567"/>
    </source>
</evidence>
<dbReference type="Proteomes" id="UP000525068">
    <property type="component" value="Unassembled WGS sequence"/>
</dbReference>
<dbReference type="InterPro" id="IPR039440">
    <property type="entry name" value="DUF3850"/>
</dbReference>
<dbReference type="Proteomes" id="UP000356407">
    <property type="component" value="Unassembled WGS sequence"/>
</dbReference>
<dbReference type="InterPro" id="IPR015947">
    <property type="entry name" value="PUA-like_sf"/>
</dbReference>
<dbReference type="Proteomes" id="UP000517258">
    <property type="component" value="Unassembled WGS sequence"/>
</dbReference>
<evidence type="ECO:0000313" key="7">
    <source>
        <dbReference type="EMBL" id="EAH0217659.1"/>
    </source>
</evidence>
<proteinExistence type="predicted"/>
<dbReference type="EMBL" id="AABFMV010000008">
    <property type="protein sequence ID" value="EAH1615864.1"/>
    <property type="molecule type" value="Genomic_DNA"/>
</dbReference>
<dbReference type="SUPFAM" id="SSF88697">
    <property type="entry name" value="PUA domain-like"/>
    <property type="match status" value="1"/>
</dbReference>
<dbReference type="EMBL" id="AABEVI010000003">
    <property type="protein sequence ID" value="EAH0217659.1"/>
    <property type="molecule type" value="Genomic_DNA"/>
</dbReference>
<evidence type="ECO:0000313" key="2">
    <source>
        <dbReference type="EMBL" id="EAC3883131.1"/>
    </source>
</evidence>
<sequence length="86" mass="10434">MSKTHELKILSEYFWDIAEGRKTFEIRKNDRNFQVGDYLILKEFKEEKHTGWKITVEVTYITDYEQKENYVVMGINPLKGKVQEWE</sequence>
<dbReference type="Proteomes" id="UP000401273">
    <property type="component" value="Unassembled WGS sequence"/>
</dbReference>
<dbReference type="Gene3D" id="2.30.130.30">
    <property type="entry name" value="Hypothetical protein"/>
    <property type="match status" value="1"/>
</dbReference>
<evidence type="ECO:0000313" key="10">
    <source>
        <dbReference type="EMBL" id="ECL0130419.1"/>
    </source>
</evidence>
<dbReference type="EMBL" id="AAAJCR010000022">
    <property type="protein sequence ID" value="EAC5950802.1"/>
    <property type="molecule type" value="Genomic_DNA"/>
</dbReference>
<evidence type="ECO:0000313" key="5">
    <source>
        <dbReference type="EMBL" id="EAE2899379.1"/>
    </source>
</evidence>
<evidence type="ECO:0000313" key="11">
    <source>
        <dbReference type="EMBL" id="HAA8490666.1"/>
    </source>
</evidence>
<organism evidence="10 15">
    <name type="scientific">Listeria monocytogenes</name>
    <dbReference type="NCBI Taxonomy" id="1639"/>
    <lineage>
        <taxon>Bacteria</taxon>
        <taxon>Bacillati</taxon>
        <taxon>Bacillota</taxon>
        <taxon>Bacilli</taxon>
        <taxon>Bacillales</taxon>
        <taxon>Listeriaceae</taxon>
        <taxon>Listeria</taxon>
    </lineage>
</organism>
<reference evidence="20 21" key="1">
    <citation type="journal article" date="2018" name="Genome Biol.">
        <title>SKESA: strategic k-mer extension for scrupulous assemblies.</title>
        <authorList>
            <person name="Souvorov A."/>
            <person name="Agarwala R."/>
            <person name="Lipman D.J."/>
        </authorList>
    </citation>
    <scope>NUCLEOTIDE SEQUENCE [LARGE SCALE GENOMIC DNA]</scope>
    <source>
        <strain evidence="12 21">LiDS0115</strain>
        <strain evidence="11">Sam_F526FDD3-C0F7-43DB-B204-E231FEF9C926</strain>
    </source>
</reference>
<comment type="caution">
    <text evidence="10">The sequence shown here is derived from an EMBL/GenBank/DDBJ whole genome shotgun (WGS) entry which is preliminary data.</text>
</comment>
<accession>A0A3T1TVT9</accession>
<evidence type="ECO:0000259" key="1">
    <source>
        <dbReference type="SMART" id="SM01022"/>
    </source>
</evidence>
<dbReference type="InterPro" id="IPR007374">
    <property type="entry name" value="ASCH_domain"/>
</dbReference>